<dbReference type="PANTHER" id="PTHR30011:SF16">
    <property type="entry name" value="C2H2 FINGER DOMAIN TRANSCRIPTION FACTOR (EUROFUNG)-RELATED"/>
    <property type="match status" value="1"/>
</dbReference>
<keyword evidence="4" id="KW-0503">Monooxygenase</keyword>
<keyword evidence="3" id="KW-0560">Oxidoreductase</keyword>
<organism evidence="6 7">
    <name type="scientific">Mesorhizobium captivum</name>
    <dbReference type="NCBI Taxonomy" id="3072319"/>
    <lineage>
        <taxon>Bacteria</taxon>
        <taxon>Pseudomonadati</taxon>
        <taxon>Pseudomonadota</taxon>
        <taxon>Alphaproteobacteria</taxon>
        <taxon>Hyphomicrobiales</taxon>
        <taxon>Phyllobacteriaceae</taxon>
        <taxon>Mesorhizobium</taxon>
    </lineage>
</organism>
<protein>
    <submittedName>
        <fullName evidence="6">LLM class flavin-dependent oxidoreductase</fullName>
    </submittedName>
</protein>
<dbReference type="Pfam" id="PF00296">
    <property type="entry name" value="Bac_luciferase"/>
    <property type="match status" value="1"/>
</dbReference>
<dbReference type="EMBL" id="JAVIJC010000004">
    <property type="protein sequence ID" value="MDX8490903.1"/>
    <property type="molecule type" value="Genomic_DNA"/>
</dbReference>
<keyword evidence="7" id="KW-1185">Reference proteome</keyword>
<name>A0ABU4YVB7_9HYPH</name>
<keyword evidence="1" id="KW-0285">Flavoprotein</keyword>
<evidence type="ECO:0000256" key="1">
    <source>
        <dbReference type="ARBA" id="ARBA00022630"/>
    </source>
</evidence>
<evidence type="ECO:0000256" key="4">
    <source>
        <dbReference type="ARBA" id="ARBA00023033"/>
    </source>
</evidence>
<reference evidence="6 7" key="1">
    <citation type="submission" date="2023-08" db="EMBL/GenBank/DDBJ databases">
        <title>Implementing the SeqCode for naming new Mesorhizobium species isolated from Vachellia karroo root nodules.</title>
        <authorList>
            <person name="Van Lill M."/>
        </authorList>
    </citation>
    <scope>NUCLEOTIDE SEQUENCE [LARGE SCALE GENOMIC DNA]</scope>
    <source>
        <strain evidence="6 7">VK22B</strain>
    </source>
</reference>
<dbReference type="InterPro" id="IPR011251">
    <property type="entry name" value="Luciferase-like_dom"/>
</dbReference>
<evidence type="ECO:0000256" key="3">
    <source>
        <dbReference type="ARBA" id="ARBA00023002"/>
    </source>
</evidence>
<evidence type="ECO:0000313" key="7">
    <source>
        <dbReference type="Proteomes" id="UP001271249"/>
    </source>
</evidence>
<dbReference type="Gene3D" id="3.20.20.30">
    <property type="entry name" value="Luciferase-like domain"/>
    <property type="match status" value="1"/>
</dbReference>
<gene>
    <name evidence="6" type="ORF">RFN29_04860</name>
</gene>
<accession>A0ABU4YVB7</accession>
<dbReference type="InterPro" id="IPR051260">
    <property type="entry name" value="Diverse_substr_monoxygenases"/>
</dbReference>
<evidence type="ECO:0000256" key="2">
    <source>
        <dbReference type="ARBA" id="ARBA00022643"/>
    </source>
</evidence>
<evidence type="ECO:0000313" key="6">
    <source>
        <dbReference type="EMBL" id="MDX8490903.1"/>
    </source>
</evidence>
<dbReference type="PANTHER" id="PTHR30011">
    <property type="entry name" value="ALKANESULFONATE MONOOXYGENASE-RELATED"/>
    <property type="match status" value="1"/>
</dbReference>
<sequence length="322" mass="34645">MHLAVSLDIAAAIGQTVLTFAEIAGFVRKAEAAGADMVVITDSLASGEPSTSPFEATTLLAALATVTERIGLVASASTLAHQPYNLARRFASLDVISHGRIGWNATLAQNPREAANFSRPQGIADDDFRRRAQEFIGIVQGLWRGWDADALLFDKAGGRFHDPEKMHLLDHNGEFFSVRGPLNVARSPQDAPALVMSRLAEADRDFAARVADVILLDEQSSESAKSSYDDLKHRALAAGRKPDVMKVLMTVAAPELAADRLDDWFGSENCDGLNLALPADLSVIDDFADRLLPELQRRDLARSAHAGTTLREHLGLGAGGDK</sequence>
<dbReference type="RefSeq" id="WP_320224995.1">
    <property type="nucleotide sequence ID" value="NZ_JAVIJC010000004.1"/>
</dbReference>
<proteinExistence type="predicted"/>
<keyword evidence="2" id="KW-0288">FMN</keyword>
<comment type="caution">
    <text evidence="6">The sequence shown here is derived from an EMBL/GenBank/DDBJ whole genome shotgun (WGS) entry which is preliminary data.</text>
</comment>
<dbReference type="InterPro" id="IPR036661">
    <property type="entry name" value="Luciferase-like_sf"/>
</dbReference>
<feature type="domain" description="Luciferase-like" evidence="5">
    <location>
        <begin position="9"/>
        <end position="251"/>
    </location>
</feature>
<dbReference type="SUPFAM" id="SSF51679">
    <property type="entry name" value="Bacterial luciferase-like"/>
    <property type="match status" value="1"/>
</dbReference>
<dbReference type="Proteomes" id="UP001271249">
    <property type="component" value="Unassembled WGS sequence"/>
</dbReference>
<evidence type="ECO:0000259" key="5">
    <source>
        <dbReference type="Pfam" id="PF00296"/>
    </source>
</evidence>